<dbReference type="PANTHER" id="PTHR31518">
    <property type="entry name" value="ARGININE/SERINE-RICH PROTEIN PNISR"/>
    <property type="match status" value="1"/>
</dbReference>
<sequence length="548" mass="62022">MFPGDKKNINPNLSYNKHNQYMNVGNSPVFLPTSGPGPDICNYLNSGLRMPLNMQGDIDWAKLAQQWIHMRDLNPSGVLPIANCNINMPMAPPPPIIGNVPEYRHQSHLLELHQHQLSKAQPRYEEQGEAEMDMDEDENGGRVGVISESQTPDSLISKQPWTNSNNNKRLSIAVLSKNITDAIDPQQWNNWQKVQNSPTAHIPSLLKLNISNPNEQHQLTVQQAQDSLQTKYAEVNVTSGNELDANKRKMLPAWIREGLEKMEREKQRRLEREVHPILDIESSATDFKQVSSQTIRKPDNILNILNVASDSEEDFNSPVETAHVETSMAQLIGNNKLSRSSSSDEENENRCQRSQQQQSVNNTSVARTRNVEAATITGKSYEAKLANLMLIVRRTLTEILLETTNEEIAAIANETIEAHRAEGLAAYGDSSSESEDEDKGKYTHDSATKETNRSVELVTDELKLRIRKSKRAFEKVIDEIEERVSHQAQIDEQNLQQDRKLEMEQDYAKKPRLIIEQRFQPQSNAESFSTSNATSVHNDKLPHFNGKN</sequence>
<feature type="compositionally biased region" description="Basic and acidic residues" evidence="1">
    <location>
        <begin position="438"/>
        <end position="450"/>
    </location>
</feature>
<dbReference type="STRING" id="30019.A0A0M4EHM2"/>
<feature type="compositionally biased region" description="Polar residues" evidence="1">
    <location>
        <begin position="519"/>
        <end position="536"/>
    </location>
</feature>
<reference evidence="2 3" key="1">
    <citation type="submission" date="2015-08" db="EMBL/GenBank/DDBJ databases">
        <title>Ancestral chromatin configuration constrains chromatin evolution on differentiating sex chromosomes in Drosophila.</title>
        <authorList>
            <person name="Zhou Q."/>
            <person name="Bachtrog D."/>
        </authorList>
    </citation>
    <scope>NUCLEOTIDE SEQUENCE [LARGE SCALE GENOMIC DNA]</scope>
    <source>
        <tissue evidence="2">Whole larvae</tissue>
    </source>
</reference>
<evidence type="ECO:0000256" key="1">
    <source>
        <dbReference type="SAM" id="MobiDB-lite"/>
    </source>
</evidence>
<dbReference type="OrthoDB" id="10065820at2759"/>
<feature type="region of interest" description="Disordered" evidence="1">
    <location>
        <begin position="426"/>
        <end position="450"/>
    </location>
</feature>
<keyword evidence="3" id="KW-1185">Reference proteome</keyword>
<feature type="region of interest" description="Disordered" evidence="1">
    <location>
        <begin position="331"/>
        <end position="366"/>
    </location>
</feature>
<evidence type="ECO:0000313" key="3">
    <source>
        <dbReference type="Proteomes" id="UP000494163"/>
    </source>
</evidence>
<name>A0A0M4EHM2_DROBS</name>
<dbReference type="AlphaFoldDB" id="A0A0M4EHM2"/>
<dbReference type="InterPro" id="IPR031937">
    <property type="entry name" value="PNISR"/>
</dbReference>
<evidence type="ECO:0000313" key="2">
    <source>
        <dbReference type="EMBL" id="ALC45908.1"/>
    </source>
</evidence>
<organism evidence="2 3">
    <name type="scientific">Drosophila busckii</name>
    <name type="common">Fruit fly</name>
    <dbReference type="NCBI Taxonomy" id="30019"/>
    <lineage>
        <taxon>Eukaryota</taxon>
        <taxon>Metazoa</taxon>
        <taxon>Ecdysozoa</taxon>
        <taxon>Arthropoda</taxon>
        <taxon>Hexapoda</taxon>
        <taxon>Insecta</taxon>
        <taxon>Pterygota</taxon>
        <taxon>Neoptera</taxon>
        <taxon>Endopterygota</taxon>
        <taxon>Diptera</taxon>
        <taxon>Brachycera</taxon>
        <taxon>Muscomorpha</taxon>
        <taxon>Ephydroidea</taxon>
        <taxon>Drosophilidae</taxon>
        <taxon>Drosophila</taxon>
    </lineage>
</organism>
<dbReference type="Pfam" id="PF15996">
    <property type="entry name" value="PNISR"/>
    <property type="match status" value="1"/>
</dbReference>
<accession>A0A0M4EHM2</accession>
<dbReference type="EMBL" id="CP012526">
    <property type="protein sequence ID" value="ALC45908.1"/>
    <property type="molecule type" value="Genomic_DNA"/>
</dbReference>
<protein>
    <submittedName>
        <fullName evidence="2">CG31211</fullName>
    </submittedName>
</protein>
<proteinExistence type="predicted"/>
<gene>
    <name evidence="2" type="ORF">Dbus_chr3Rg658</name>
</gene>
<feature type="region of interest" description="Disordered" evidence="1">
    <location>
        <begin position="516"/>
        <end position="548"/>
    </location>
</feature>
<dbReference type="Proteomes" id="UP000494163">
    <property type="component" value="Chromosome 3R"/>
</dbReference>